<dbReference type="CDD" id="cd00093">
    <property type="entry name" value="HTH_XRE"/>
    <property type="match status" value="1"/>
</dbReference>
<keyword evidence="3" id="KW-1185">Reference proteome</keyword>
<dbReference type="SMART" id="SM00530">
    <property type="entry name" value="HTH_XRE"/>
    <property type="match status" value="1"/>
</dbReference>
<protein>
    <submittedName>
        <fullName evidence="2">Helix-turn-helix domain-containing protein</fullName>
    </submittedName>
</protein>
<dbReference type="EMBL" id="JAOQJZ010000006">
    <property type="protein sequence ID" value="MCU6705694.1"/>
    <property type="molecule type" value="Genomic_DNA"/>
</dbReference>
<dbReference type="Gene3D" id="1.10.260.40">
    <property type="entry name" value="lambda repressor-like DNA-binding domains"/>
    <property type="match status" value="1"/>
</dbReference>
<reference evidence="2 3" key="1">
    <citation type="journal article" date="2021" name="ISME Commun">
        <title>Automated analysis of genomic sequences facilitates high-throughput and comprehensive description of bacteria.</title>
        <authorList>
            <person name="Hitch T.C.A."/>
        </authorList>
    </citation>
    <scope>NUCLEOTIDE SEQUENCE [LARGE SCALE GENOMIC DNA]</scope>
    <source>
        <strain evidence="2 3">Sanger_31</strain>
    </source>
</reference>
<dbReference type="InterPro" id="IPR010982">
    <property type="entry name" value="Lambda_DNA-bd_dom_sf"/>
</dbReference>
<dbReference type="RefSeq" id="WP_117864751.1">
    <property type="nucleotide sequence ID" value="NZ_JAOQJZ010000006.1"/>
</dbReference>
<dbReference type="AlphaFoldDB" id="A0AAE3IGW7"/>
<evidence type="ECO:0000313" key="3">
    <source>
        <dbReference type="Proteomes" id="UP001208131"/>
    </source>
</evidence>
<name>A0AAE3IGW7_9FIRM</name>
<dbReference type="PROSITE" id="PS50943">
    <property type="entry name" value="HTH_CROC1"/>
    <property type="match status" value="1"/>
</dbReference>
<dbReference type="Pfam" id="PF12844">
    <property type="entry name" value="HTH_19"/>
    <property type="match status" value="1"/>
</dbReference>
<proteinExistence type="predicted"/>
<dbReference type="SUPFAM" id="SSF47413">
    <property type="entry name" value="lambda repressor-like DNA-binding domains"/>
    <property type="match status" value="1"/>
</dbReference>
<evidence type="ECO:0000313" key="2">
    <source>
        <dbReference type="EMBL" id="MCU6705694.1"/>
    </source>
</evidence>
<sequence>MTEMYKRIKELCEENYMTVSQMCKELSITRSCLSELSKGRTERLSAENSTKIANRFGVSVQYLISGREEDFDTKLKYALFNGTLGVTDEMFDEVKQYAEMVMLREEAKRRKAGEK</sequence>
<gene>
    <name evidence="2" type="ORF">OCV57_07125</name>
</gene>
<feature type="domain" description="HTH cro/C1-type" evidence="1">
    <location>
        <begin position="8"/>
        <end position="63"/>
    </location>
</feature>
<dbReference type="Proteomes" id="UP001208131">
    <property type="component" value="Unassembled WGS sequence"/>
</dbReference>
<comment type="caution">
    <text evidence="2">The sequence shown here is derived from an EMBL/GenBank/DDBJ whole genome shotgun (WGS) entry which is preliminary data.</text>
</comment>
<dbReference type="InterPro" id="IPR001387">
    <property type="entry name" value="Cro/C1-type_HTH"/>
</dbReference>
<accession>A0AAE3IGW7</accession>
<dbReference type="GO" id="GO:0003677">
    <property type="term" value="F:DNA binding"/>
    <property type="evidence" value="ECO:0007669"/>
    <property type="project" value="InterPro"/>
</dbReference>
<evidence type="ECO:0000259" key="1">
    <source>
        <dbReference type="PROSITE" id="PS50943"/>
    </source>
</evidence>
<organism evidence="2 3">
    <name type="scientific">Hominimerdicola aceti</name>
    <dbReference type="NCBI Taxonomy" id="2981726"/>
    <lineage>
        <taxon>Bacteria</taxon>
        <taxon>Bacillati</taxon>
        <taxon>Bacillota</taxon>
        <taxon>Clostridia</taxon>
        <taxon>Eubacteriales</taxon>
        <taxon>Oscillospiraceae</taxon>
        <taxon>Hominimerdicola</taxon>
    </lineage>
</organism>